<evidence type="ECO:0000313" key="3">
    <source>
        <dbReference type="Proteomes" id="UP000799440"/>
    </source>
</evidence>
<dbReference type="EMBL" id="MU006598">
    <property type="protein sequence ID" value="KAF2743266.1"/>
    <property type="molecule type" value="Genomic_DNA"/>
</dbReference>
<gene>
    <name evidence="2" type="ORF">M011DRAFT_222656</name>
</gene>
<feature type="region of interest" description="Disordered" evidence="1">
    <location>
        <begin position="1"/>
        <end position="42"/>
    </location>
</feature>
<accession>A0A6A6V0E8</accession>
<evidence type="ECO:0000313" key="2">
    <source>
        <dbReference type="EMBL" id="KAF2743266.1"/>
    </source>
</evidence>
<feature type="region of interest" description="Disordered" evidence="1">
    <location>
        <begin position="69"/>
        <end position="132"/>
    </location>
</feature>
<proteinExistence type="predicted"/>
<name>A0A6A6V0E8_9PLEO</name>
<keyword evidence="3" id="KW-1185">Reference proteome</keyword>
<dbReference type="Proteomes" id="UP000799440">
    <property type="component" value="Unassembled WGS sequence"/>
</dbReference>
<reference evidence="2" key="1">
    <citation type="journal article" date="2020" name="Stud. Mycol.">
        <title>101 Dothideomycetes genomes: a test case for predicting lifestyles and emergence of pathogens.</title>
        <authorList>
            <person name="Haridas S."/>
            <person name="Albert R."/>
            <person name="Binder M."/>
            <person name="Bloem J."/>
            <person name="Labutti K."/>
            <person name="Salamov A."/>
            <person name="Andreopoulos B."/>
            <person name="Baker S."/>
            <person name="Barry K."/>
            <person name="Bills G."/>
            <person name="Bluhm B."/>
            <person name="Cannon C."/>
            <person name="Castanera R."/>
            <person name="Culley D."/>
            <person name="Daum C."/>
            <person name="Ezra D."/>
            <person name="Gonzalez J."/>
            <person name="Henrissat B."/>
            <person name="Kuo A."/>
            <person name="Liang C."/>
            <person name="Lipzen A."/>
            <person name="Lutzoni F."/>
            <person name="Magnuson J."/>
            <person name="Mondo S."/>
            <person name="Nolan M."/>
            <person name="Ohm R."/>
            <person name="Pangilinan J."/>
            <person name="Park H.-J."/>
            <person name="Ramirez L."/>
            <person name="Alfaro M."/>
            <person name="Sun H."/>
            <person name="Tritt A."/>
            <person name="Yoshinaga Y."/>
            <person name="Zwiers L.-H."/>
            <person name="Turgeon B."/>
            <person name="Goodwin S."/>
            <person name="Spatafora J."/>
            <person name="Crous P."/>
            <person name="Grigoriev I."/>
        </authorList>
    </citation>
    <scope>NUCLEOTIDE SEQUENCE</scope>
    <source>
        <strain evidence="2">CBS 119925</strain>
    </source>
</reference>
<sequence>MPLTKCPDGASTASRGPPPTCTRRRALARHMSPSRPRPPRASVIQDRVGRHLVRDATVYTVRASTMPAPHVTADVSPRLHRQSRTTEPSPRLHFARGCTPDLATGSGRGRSRSTANMTPFRTLHQSTCRCRR</sequence>
<organism evidence="2 3">
    <name type="scientific">Sporormia fimetaria CBS 119925</name>
    <dbReference type="NCBI Taxonomy" id="1340428"/>
    <lineage>
        <taxon>Eukaryota</taxon>
        <taxon>Fungi</taxon>
        <taxon>Dikarya</taxon>
        <taxon>Ascomycota</taxon>
        <taxon>Pezizomycotina</taxon>
        <taxon>Dothideomycetes</taxon>
        <taxon>Pleosporomycetidae</taxon>
        <taxon>Pleosporales</taxon>
        <taxon>Sporormiaceae</taxon>
        <taxon>Sporormia</taxon>
    </lineage>
</organism>
<evidence type="ECO:0000256" key="1">
    <source>
        <dbReference type="SAM" id="MobiDB-lite"/>
    </source>
</evidence>
<protein>
    <submittedName>
        <fullName evidence="2">Uncharacterized protein</fullName>
    </submittedName>
</protein>
<feature type="compositionally biased region" description="Polar residues" evidence="1">
    <location>
        <begin position="112"/>
        <end position="132"/>
    </location>
</feature>
<dbReference type="AlphaFoldDB" id="A0A6A6V0E8"/>